<keyword evidence="7" id="KW-1185">Reference proteome</keyword>
<dbReference type="CDD" id="cd06124">
    <property type="entry name" value="cupin_NimR-like_N"/>
    <property type="match status" value="1"/>
</dbReference>
<dbReference type="GO" id="GO:0043565">
    <property type="term" value="F:sequence-specific DNA binding"/>
    <property type="evidence" value="ECO:0007669"/>
    <property type="project" value="InterPro"/>
</dbReference>
<dbReference type="Pfam" id="PF02311">
    <property type="entry name" value="AraC_binding"/>
    <property type="match status" value="1"/>
</dbReference>
<feature type="domain" description="HTH araC/xylS-type" evidence="5">
    <location>
        <begin position="162"/>
        <end position="259"/>
    </location>
</feature>
<evidence type="ECO:0000313" key="6">
    <source>
        <dbReference type="EMBL" id="SIP88341.1"/>
    </source>
</evidence>
<organism evidence="6 7">
    <name type="scientific">Marinobacterium stanieri</name>
    <dbReference type="NCBI Taxonomy" id="49186"/>
    <lineage>
        <taxon>Bacteria</taxon>
        <taxon>Pseudomonadati</taxon>
        <taxon>Pseudomonadota</taxon>
        <taxon>Gammaproteobacteria</taxon>
        <taxon>Oceanospirillales</taxon>
        <taxon>Oceanospirillaceae</taxon>
        <taxon>Marinobacterium</taxon>
    </lineage>
</organism>
<evidence type="ECO:0000256" key="4">
    <source>
        <dbReference type="ARBA" id="ARBA00023163"/>
    </source>
</evidence>
<dbReference type="PROSITE" id="PS00041">
    <property type="entry name" value="HTH_ARAC_FAMILY_1"/>
    <property type="match status" value="1"/>
</dbReference>
<keyword evidence="2" id="KW-0238">DNA-binding</keyword>
<evidence type="ECO:0000256" key="3">
    <source>
        <dbReference type="ARBA" id="ARBA00023159"/>
    </source>
</evidence>
<keyword evidence="3" id="KW-0010">Activator</keyword>
<dbReference type="Pfam" id="PF12833">
    <property type="entry name" value="HTH_18"/>
    <property type="match status" value="1"/>
</dbReference>
<sequence length="263" mass="29717">MQDAVATLSPPQMHALPRQVFVRQQEMPPRHLFASHTHPWHQLLYATSGTLVASLKDQRLFVPSGSAVWLPAGVEHSTYTEFGAELKSLYIDSAFDTLENRRPLVLSVSPLMRELILTAANFDSEYPVHGYENDLVQVLLQTLERLPQRGHTLPWPSEPRLANLCTELFANPSHRPVLSEAAQTLAMSARTLERHFRQQTGITLQAWYSRMRLMKAIEMLSTPMSVTQIALELGYSAPAPFIQMFREKMGVSPNQYRSRGPLG</sequence>
<keyword evidence="4" id="KW-0804">Transcription</keyword>
<evidence type="ECO:0000256" key="1">
    <source>
        <dbReference type="ARBA" id="ARBA00023015"/>
    </source>
</evidence>
<evidence type="ECO:0000256" key="2">
    <source>
        <dbReference type="ARBA" id="ARBA00023125"/>
    </source>
</evidence>
<dbReference type="Proteomes" id="UP000186895">
    <property type="component" value="Unassembled WGS sequence"/>
</dbReference>
<dbReference type="PANTHER" id="PTHR11019:SF199">
    <property type="entry name" value="HTH-TYPE TRANSCRIPTIONAL REGULATOR NIMR"/>
    <property type="match status" value="1"/>
</dbReference>
<name>A0A1N6N8F2_9GAMM</name>
<dbReference type="InterPro" id="IPR018060">
    <property type="entry name" value="HTH_AraC"/>
</dbReference>
<evidence type="ECO:0000313" key="7">
    <source>
        <dbReference type="Proteomes" id="UP000186895"/>
    </source>
</evidence>
<reference evidence="6 7" key="1">
    <citation type="submission" date="2017-01" db="EMBL/GenBank/DDBJ databases">
        <authorList>
            <person name="Mah S.A."/>
            <person name="Swanson W.J."/>
            <person name="Moy G.W."/>
            <person name="Vacquier V.D."/>
        </authorList>
    </citation>
    <scope>NUCLEOTIDE SEQUENCE [LARGE SCALE GENOMIC DNA]</scope>
    <source>
        <strain evidence="6 7">DSM 7027</strain>
    </source>
</reference>
<dbReference type="InterPro" id="IPR018062">
    <property type="entry name" value="HTH_AraC-typ_CS"/>
</dbReference>
<dbReference type="InterPro" id="IPR014710">
    <property type="entry name" value="RmlC-like_jellyroll"/>
</dbReference>
<protein>
    <submittedName>
        <fullName evidence="6">Transcriptional regulator, AraC family</fullName>
    </submittedName>
</protein>
<accession>A0A1N6N8F2</accession>
<dbReference type="AlphaFoldDB" id="A0A1N6N8F2"/>
<dbReference type="PANTHER" id="PTHR11019">
    <property type="entry name" value="HTH-TYPE TRANSCRIPTIONAL REGULATOR NIMR"/>
    <property type="match status" value="1"/>
</dbReference>
<dbReference type="GO" id="GO:0003700">
    <property type="term" value="F:DNA-binding transcription factor activity"/>
    <property type="evidence" value="ECO:0007669"/>
    <property type="project" value="InterPro"/>
</dbReference>
<dbReference type="EMBL" id="FTMN01000001">
    <property type="protein sequence ID" value="SIP88341.1"/>
    <property type="molecule type" value="Genomic_DNA"/>
</dbReference>
<dbReference type="Gene3D" id="2.60.120.10">
    <property type="entry name" value="Jelly Rolls"/>
    <property type="match status" value="1"/>
</dbReference>
<evidence type="ECO:0000259" key="5">
    <source>
        <dbReference type="PROSITE" id="PS01124"/>
    </source>
</evidence>
<dbReference type="STRING" id="49186.SAMN05421647_101124"/>
<dbReference type="InterPro" id="IPR009057">
    <property type="entry name" value="Homeodomain-like_sf"/>
</dbReference>
<dbReference type="PROSITE" id="PS01124">
    <property type="entry name" value="HTH_ARAC_FAMILY_2"/>
    <property type="match status" value="1"/>
</dbReference>
<dbReference type="PRINTS" id="PR00032">
    <property type="entry name" value="HTHARAC"/>
</dbReference>
<keyword evidence="1" id="KW-0805">Transcription regulation</keyword>
<dbReference type="InterPro" id="IPR020449">
    <property type="entry name" value="Tscrpt_reg_AraC-type_HTH"/>
</dbReference>
<dbReference type="InterPro" id="IPR003313">
    <property type="entry name" value="AraC-bd"/>
</dbReference>
<dbReference type="InterPro" id="IPR011051">
    <property type="entry name" value="RmlC_Cupin_sf"/>
</dbReference>
<dbReference type="eggNOG" id="COG2207">
    <property type="taxonomic scope" value="Bacteria"/>
</dbReference>
<dbReference type="RefSeq" id="WP_076460038.1">
    <property type="nucleotide sequence ID" value="NZ_FTMN01000001.1"/>
</dbReference>
<gene>
    <name evidence="6" type="ORF">SAMN05421647_101124</name>
</gene>
<dbReference type="SUPFAM" id="SSF51182">
    <property type="entry name" value="RmlC-like cupins"/>
    <property type="match status" value="1"/>
</dbReference>
<proteinExistence type="predicted"/>
<dbReference type="Gene3D" id="1.10.10.60">
    <property type="entry name" value="Homeodomain-like"/>
    <property type="match status" value="1"/>
</dbReference>
<dbReference type="SMART" id="SM00342">
    <property type="entry name" value="HTH_ARAC"/>
    <property type="match status" value="1"/>
</dbReference>
<dbReference type="SUPFAM" id="SSF46689">
    <property type="entry name" value="Homeodomain-like"/>
    <property type="match status" value="1"/>
</dbReference>